<accession>A0A210PVG7</accession>
<dbReference type="InterPro" id="IPR006426">
    <property type="entry name" value="Asn_synth_AEB"/>
</dbReference>
<evidence type="ECO:0000313" key="17">
    <source>
        <dbReference type="EMBL" id="OWF40464.1"/>
    </source>
</evidence>
<keyword evidence="4" id="KW-0436">Ligase</keyword>
<keyword evidence="18" id="KW-1185">Reference proteome</keyword>
<dbReference type="PIRSF" id="PIRSF001589">
    <property type="entry name" value="Asn_synthetase_glu-h"/>
    <property type="match status" value="1"/>
</dbReference>
<feature type="active site" description="For GATase activity" evidence="13">
    <location>
        <position position="2"/>
    </location>
</feature>
<evidence type="ECO:0000256" key="10">
    <source>
        <dbReference type="ARBA" id="ARBA00030234"/>
    </source>
</evidence>
<evidence type="ECO:0000256" key="9">
    <source>
        <dbReference type="ARBA" id="ARBA00022962"/>
    </source>
</evidence>
<dbReference type="InterPro" id="IPR017932">
    <property type="entry name" value="GATase_2_dom"/>
</dbReference>
<dbReference type="EMBL" id="NEDP02005461">
    <property type="protein sequence ID" value="OWF40464.1"/>
    <property type="molecule type" value="Genomic_DNA"/>
</dbReference>
<reference evidence="17 18" key="1">
    <citation type="journal article" date="2017" name="Nat. Ecol. Evol.">
        <title>Scallop genome provides insights into evolution of bilaterian karyotype and development.</title>
        <authorList>
            <person name="Wang S."/>
            <person name="Zhang J."/>
            <person name="Jiao W."/>
            <person name="Li J."/>
            <person name="Xun X."/>
            <person name="Sun Y."/>
            <person name="Guo X."/>
            <person name="Huan P."/>
            <person name="Dong B."/>
            <person name="Zhang L."/>
            <person name="Hu X."/>
            <person name="Sun X."/>
            <person name="Wang J."/>
            <person name="Zhao C."/>
            <person name="Wang Y."/>
            <person name="Wang D."/>
            <person name="Huang X."/>
            <person name="Wang R."/>
            <person name="Lv J."/>
            <person name="Li Y."/>
            <person name="Zhang Z."/>
            <person name="Liu B."/>
            <person name="Lu W."/>
            <person name="Hui Y."/>
            <person name="Liang J."/>
            <person name="Zhou Z."/>
            <person name="Hou R."/>
            <person name="Li X."/>
            <person name="Liu Y."/>
            <person name="Li H."/>
            <person name="Ning X."/>
            <person name="Lin Y."/>
            <person name="Zhao L."/>
            <person name="Xing Q."/>
            <person name="Dou J."/>
            <person name="Li Y."/>
            <person name="Mao J."/>
            <person name="Guo H."/>
            <person name="Dou H."/>
            <person name="Li T."/>
            <person name="Mu C."/>
            <person name="Jiang W."/>
            <person name="Fu Q."/>
            <person name="Fu X."/>
            <person name="Miao Y."/>
            <person name="Liu J."/>
            <person name="Yu Q."/>
            <person name="Li R."/>
            <person name="Liao H."/>
            <person name="Li X."/>
            <person name="Kong Y."/>
            <person name="Jiang Z."/>
            <person name="Chourrout D."/>
            <person name="Li R."/>
            <person name="Bao Z."/>
        </authorList>
    </citation>
    <scope>NUCLEOTIDE SEQUENCE [LARGE SCALE GENOMIC DNA]</scope>
    <source>
        <strain evidence="17 18">PY_sf001</strain>
    </source>
</reference>
<evidence type="ECO:0000256" key="7">
    <source>
        <dbReference type="ARBA" id="ARBA00022840"/>
    </source>
</evidence>
<feature type="site" description="Important for beta-aspartyl-AMP intermediate formation" evidence="15">
    <location>
        <position position="358"/>
    </location>
</feature>
<evidence type="ECO:0000256" key="4">
    <source>
        <dbReference type="ARBA" id="ARBA00022598"/>
    </source>
</evidence>
<proteinExistence type="predicted"/>
<keyword evidence="6 12" id="KW-0547">Nucleotide-binding</keyword>
<evidence type="ECO:0000259" key="16">
    <source>
        <dbReference type="PROSITE" id="PS51278"/>
    </source>
</evidence>
<keyword evidence="8 13" id="KW-0061">Asparagine biosynthesis</keyword>
<evidence type="ECO:0000256" key="1">
    <source>
        <dbReference type="ARBA" id="ARBA00005187"/>
    </source>
</evidence>
<dbReference type="FunFam" id="3.60.20.10:FF:000039">
    <property type="entry name" value="Asparagine synthetase [glutamine-hydrolyzing]"/>
    <property type="match status" value="1"/>
</dbReference>
<evidence type="ECO:0000256" key="5">
    <source>
        <dbReference type="ARBA" id="ARBA00022605"/>
    </source>
</evidence>
<evidence type="ECO:0000256" key="11">
    <source>
        <dbReference type="ARBA" id="ARBA00048741"/>
    </source>
</evidence>
<keyword evidence="5 13" id="KW-0028">Amino-acid biosynthesis</keyword>
<dbReference type="SUPFAM" id="SSF52402">
    <property type="entry name" value="Adenine nucleotide alpha hydrolases-like"/>
    <property type="match status" value="1"/>
</dbReference>
<evidence type="ECO:0000256" key="2">
    <source>
        <dbReference type="ARBA" id="ARBA00012737"/>
    </source>
</evidence>
<feature type="binding site" evidence="14">
    <location>
        <position position="280"/>
    </location>
    <ligand>
        <name>ATP</name>
        <dbReference type="ChEBI" id="CHEBI:30616"/>
    </ligand>
</feature>
<dbReference type="CDD" id="cd01991">
    <property type="entry name" value="Asn_synthase_B_C"/>
    <property type="match status" value="1"/>
</dbReference>
<dbReference type="GO" id="GO:0070981">
    <property type="term" value="P:L-asparagine biosynthetic process"/>
    <property type="evidence" value="ECO:0007669"/>
    <property type="project" value="UniProtKB-UniPathway"/>
</dbReference>
<dbReference type="Pfam" id="PF13537">
    <property type="entry name" value="GATase_7"/>
    <property type="match status" value="1"/>
</dbReference>
<feature type="binding site" evidence="14">
    <location>
        <begin position="356"/>
        <end position="357"/>
    </location>
    <ligand>
        <name>ATP</name>
        <dbReference type="ChEBI" id="CHEBI:30616"/>
    </ligand>
</feature>
<dbReference type="InterPro" id="IPR050795">
    <property type="entry name" value="Asn_Synthetase"/>
</dbReference>
<dbReference type="GO" id="GO:0004066">
    <property type="term" value="F:asparagine synthase (glutamine-hydrolyzing) activity"/>
    <property type="evidence" value="ECO:0007669"/>
    <property type="project" value="UniProtKB-EC"/>
</dbReference>
<organism evidence="17 18">
    <name type="scientific">Mizuhopecten yessoensis</name>
    <name type="common">Japanese scallop</name>
    <name type="synonym">Patinopecten yessoensis</name>
    <dbReference type="NCBI Taxonomy" id="6573"/>
    <lineage>
        <taxon>Eukaryota</taxon>
        <taxon>Metazoa</taxon>
        <taxon>Spiralia</taxon>
        <taxon>Lophotrochozoa</taxon>
        <taxon>Mollusca</taxon>
        <taxon>Bivalvia</taxon>
        <taxon>Autobranchia</taxon>
        <taxon>Pteriomorphia</taxon>
        <taxon>Pectinida</taxon>
        <taxon>Pectinoidea</taxon>
        <taxon>Pectinidae</taxon>
        <taxon>Mizuhopecten</taxon>
    </lineage>
</organism>
<evidence type="ECO:0000256" key="6">
    <source>
        <dbReference type="ARBA" id="ARBA00022741"/>
    </source>
</evidence>
<dbReference type="PROSITE" id="PS51278">
    <property type="entry name" value="GATASE_TYPE_2"/>
    <property type="match status" value="1"/>
</dbReference>
<name>A0A210PVG7_MIZYE</name>
<dbReference type="InterPro" id="IPR033738">
    <property type="entry name" value="AsnB_N"/>
</dbReference>
<evidence type="ECO:0000256" key="3">
    <source>
        <dbReference type="ARBA" id="ARBA00021389"/>
    </source>
</evidence>
<dbReference type="SUPFAM" id="SSF56235">
    <property type="entry name" value="N-terminal nucleophile aminohydrolases (Ntn hydrolases)"/>
    <property type="match status" value="1"/>
</dbReference>
<comment type="catalytic activity">
    <reaction evidence="11">
        <text>L-aspartate + L-glutamine + ATP + H2O = L-asparagine + L-glutamate + AMP + diphosphate + H(+)</text>
        <dbReference type="Rhea" id="RHEA:12228"/>
        <dbReference type="ChEBI" id="CHEBI:15377"/>
        <dbReference type="ChEBI" id="CHEBI:15378"/>
        <dbReference type="ChEBI" id="CHEBI:29985"/>
        <dbReference type="ChEBI" id="CHEBI:29991"/>
        <dbReference type="ChEBI" id="CHEBI:30616"/>
        <dbReference type="ChEBI" id="CHEBI:33019"/>
        <dbReference type="ChEBI" id="CHEBI:58048"/>
        <dbReference type="ChEBI" id="CHEBI:58359"/>
        <dbReference type="ChEBI" id="CHEBI:456215"/>
        <dbReference type="EC" id="6.3.5.4"/>
    </reaction>
</comment>
<evidence type="ECO:0000256" key="13">
    <source>
        <dbReference type="PIRSR" id="PIRSR001589-1"/>
    </source>
</evidence>
<evidence type="ECO:0000256" key="12">
    <source>
        <dbReference type="PIRNR" id="PIRNR001589"/>
    </source>
</evidence>
<evidence type="ECO:0000256" key="15">
    <source>
        <dbReference type="PIRSR" id="PIRSR001589-3"/>
    </source>
</evidence>
<dbReference type="GO" id="GO:0005524">
    <property type="term" value="F:ATP binding"/>
    <property type="evidence" value="ECO:0007669"/>
    <property type="project" value="UniProtKB-KW"/>
</dbReference>
<keyword evidence="7 12" id="KW-0067">ATP-binding</keyword>
<keyword evidence="9 13" id="KW-0315">Glutamine amidotransferase</keyword>
<comment type="caution">
    <text evidence="17">The sequence shown here is derived from an EMBL/GenBank/DDBJ whole genome shotgun (WGS) entry which is preliminary data.</text>
</comment>
<dbReference type="CDD" id="cd00712">
    <property type="entry name" value="AsnB"/>
    <property type="match status" value="1"/>
</dbReference>
<dbReference type="Pfam" id="PF00733">
    <property type="entry name" value="Asn_synthase"/>
    <property type="match status" value="2"/>
</dbReference>
<dbReference type="InterPro" id="IPR029055">
    <property type="entry name" value="Ntn_hydrolases_N"/>
</dbReference>
<dbReference type="UniPathway" id="UPA00134">
    <property type="reaction ID" value="UER00195"/>
</dbReference>
<dbReference type="GO" id="GO:0005829">
    <property type="term" value="C:cytosol"/>
    <property type="evidence" value="ECO:0007669"/>
    <property type="project" value="TreeGrafter"/>
</dbReference>
<dbReference type="OrthoDB" id="409189at2759"/>
<evidence type="ECO:0000256" key="14">
    <source>
        <dbReference type="PIRSR" id="PIRSR001589-2"/>
    </source>
</evidence>
<dbReference type="Gene3D" id="3.40.50.620">
    <property type="entry name" value="HUPs"/>
    <property type="match status" value="1"/>
</dbReference>
<dbReference type="PANTHER" id="PTHR11772">
    <property type="entry name" value="ASPARAGINE SYNTHETASE"/>
    <property type="match status" value="1"/>
</dbReference>
<comment type="pathway">
    <text evidence="1">Amino-acid biosynthesis; L-asparagine biosynthesis; L-asparagine from L-aspartate (L-Gln route): step 1/1.</text>
</comment>
<dbReference type="InterPro" id="IPR001962">
    <property type="entry name" value="Asn_synthase"/>
</dbReference>
<dbReference type="PANTHER" id="PTHR11772:SF23">
    <property type="entry name" value="ASPARAGINE SYNTHETASE [GLUTAMINE-HYDROLYZING]"/>
    <property type="match status" value="1"/>
</dbReference>
<protein>
    <recommendedName>
        <fullName evidence="3">Asparagine synthetase [glutamine-hydrolyzing]</fullName>
        <ecNumber evidence="2">6.3.5.4</ecNumber>
    </recommendedName>
    <alternativeName>
        <fullName evidence="10">Glutamine-dependent asparagine synthetase</fullName>
    </alternativeName>
</protein>
<dbReference type="NCBIfam" id="TIGR01536">
    <property type="entry name" value="asn_synth_AEB"/>
    <property type="match status" value="1"/>
</dbReference>
<dbReference type="STRING" id="6573.A0A210PVG7"/>
<feature type="binding site" evidence="14">
    <location>
        <position position="97"/>
    </location>
    <ligand>
        <name>L-glutamine</name>
        <dbReference type="ChEBI" id="CHEBI:58359"/>
    </ligand>
</feature>
<evidence type="ECO:0000256" key="8">
    <source>
        <dbReference type="ARBA" id="ARBA00022888"/>
    </source>
</evidence>
<dbReference type="InterPro" id="IPR014729">
    <property type="entry name" value="Rossmann-like_a/b/a_fold"/>
</dbReference>
<dbReference type="Gene3D" id="3.60.20.10">
    <property type="entry name" value="Glutamine Phosphoribosylpyrophosphate, subunit 1, domain 1"/>
    <property type="match status" value="1"/>
</dbReference>
<sequence>MCGIWAVFGSSSDIFIHCKAAFKIAHRGPDAFRLESIYQFPSCCLGFHRLAILDAQHGMQPMRVSQHPHVWLIYNGEIYNHLQLREQFGFQYDTHCDGESIIHLYARGGIEFAAKHMDGVFAFCLLDTASRKVYLGRDTFGVKPLFRIIMEDGFLSVCSEVKGLMDIARYQSNVKIQDVLPGHVETYSLNMKGQASFENMKQFHHIGATPSYTTAATPKGDDIMANIRTLLESAVSKRLMTERRIGCLLSGGLDSSLITALLVKLARERDLAYPIQTFSIGMYGSPDLAAAKVVAKHLGTEHHEIVFTPEEAISTIEDVIYYLESYDALTIRGAVGRHVPDVQYVKENTDTTVMLSGEGSDEITQGYSYFHKAPSAEDGDKESRRLCKDISLFDVRRVDRNSAAFGLEIRVPFLDHQFSSYYLSLDPDLKAPKNGIEKQLLRSAFNDTGLLPADILWRPKEAFADGIASPSKSWIEFIKDFAADQMIDSELELCSRNYSHNPPVSMESLYYRRIFEIPYSWTPKWSSDPSARKPKSNVTNK</sequence>
<evidence type="ECO:0000313" key="18">
    <source>
        <dbReference type="Proteomes" id="UP000242188"/>
    </source>
</evidence>
<gene>
    <name evidence="17" type="ORF">KP79_PYT19004</name>
</gene>
<dbReference type="EC" id="6.3.5.4" evidence="2"/>
<dbReference type="Proteomes" id="UP000242188">
    <property type="component" value="Unassembled WGS sequence"/>
</dbReference>
<dbReference type="AlphaFoldDB" id="A0A210PVG7"/>
<feature type="domain" description="Glutamine amidotransferase type-2" evidence="16">
    <location>
        <begin position="2"/>
        <end position="190"/>
    </location>
</feature>
<feature type="binding site" evidence="14">
    <location>
        <position position="248"/>
    </location>
    <ligand>
        <name>ATP</name>
        <dbReference type="ChEBI" id="CHEBI:30616"/>
    </ligand>
</feature>